<evidence type="ECO:0000256" key="3">
    <source>
        <dbReference type="ARBA" id="ARBA00018529"/>
    </source>
</evidence>
<proteinExistence type="inferred from homology"/>
<dbReference type="CDD" id="cd04449">
    <property type="entry name" value="DEP_DEPDC5-like"/>
    <property type="match status" value="1"/>
</dbReference>
<feature type="compositionally biased region" description="Basic and acidic residues" evidence="5">
    <location>
        <begin position="1273"/>
        <end position="1284"/>
    </location>
</feature>
<dbReference type="GO" id="GO:1904262">
    <property type="term" value="P:negative regulation of TORC1 signaling"/>
    <property type="evidence" value="ECO:0007669"/>
    <property type="project" value="TreeGrafter"/>
</dbReference>
<protein>
    <recommendedName>
        <fullName evidence="3">Vacuolar membrane-associated protein IML1</fullName>
    </recommendedName>
    <alternativeName>
        <fullName evidence="4">Vacuolar membrane-associated protein iml1</fullName>
    </alternativeName>
</protein>
<keyword evidence="8" id="KW-1185">Reference proteome</keyword>
<dbReference type="Gene3D" id="1.10.10.10">
    <property type="entry name" value="Winged helix-like DNA-binding domain superfamily/Winged helix DNA-binding domain"/>
    <property type="match status" value="1"/>
</dbReference>
<dbReference type="GO" id="GO:1990130">
    <property type="term" value="C:GATOR1 complex"/>
    <property type="evidence" value="ECO:0007669"/>
    <property type="project" value="TreeGrafter"/>
</dbReference>
<evidence type="ECO:0000313" key="7">
    <source>
        <dbReference type="EMBL" id="GCE97353.1"/>
    </source>
</evidence>
<reference evidence="7 8" key="1">
    <citation type="submission" date="2019-01" db="EMBL/GenBank/DDBJ databases">
        <title>Draft Genome Sequencing of Zygosaccharomyces mellis Ca-7.</title>
        <authorList>
            <person name="Shiwa Y."/>
            <person name="Kanesaki Y."/>
            <person name="Ishige T."/>
            <person name="Mura K."/>
            <person name="Hori T."/>
            <person name="Tamura T."/>
        </authorList>
    </citation>
    <scope>NUCLEOTIDE SEQUENCE [LARGE SCALE GENOMIC DNA]</scope>
    <source>
        <strain evidence="7 8">Ca-7</strain>
    </source>
</reference>
<gene>
    <name evidence="7" type="primary">IML1</name>
    <name evidence="7" type="ORF">ZYGM_004908</name>
</gene>
<dbReference type="GO" id="GO:0010508">
    <property type="term" value="P:positive regulation of autophagy"/>
    <property type="evidence" value="ECO:0007669"/>
    <property type="project" value="TreeGrafter"/>
</dbReference>
<dbReference type="InterPro" id="IPR036388">
    <property type="entry name" value="WH-like_DNA-bd_sf"/>
</dbReference>
<dbReference type="PANTHER" id="PTHR13179">
    <property type="entry name" value="DEP DOMAIN CONTAINING PROTEIN 5"/>
    <property type="match status" value="1"/>
</dbReference>
<dbReference type="PANTHER" id="PTHR13179:SF8">
    <property type="entry name" value="GATOR COMPLEX PROTEIN DEPDC5"/>
    <property type="match status" value="1"/>
</dbReference>
<evidence type="ECO:0000256" key="5">
    <source>
        <dbReference type="SAM" id="MobiDB-lite"/>
    </source>
</evidence>
<dbReference type="Pfam" id="PF19418">
    <property type="entry name" value="DEPDC5_CTD"/>
    <property type="match status" value="1"/>
</dbReference>
<dbReference type="OrthoDB" id="39497at2759"/>
<evidence type="ECO:0000259" key="6">
    <source>
        <dbReference type="PROSITE" id="PS50186"/>
    </source>
</evidence>
<organism evidence="7 8">
    <name type="scientific">Zygosaccharomyces mellis</name>
    <dbReference type="NCBI Taxonomy" id="42258"/>
    <lineage>
        <taxon>Eukaryota</taxon>
        <taxon>Fungi</taxon>
        <taxon>Dikarya</taxon>
        <taxon>Ascomycota</taxon>
        <taxon>Saccharomycotina</taxon>
        <taxon>Saccharomycetes</taxon>
        <taxon>Saccharomycetales</taxon>
        <taxon>Saccharomycetaceae</taxon>
        <taxon>Zygosaccharomyces</taxon>
    </lineage>
</organism>
<sequence length="1534" mass="176278">MAGDGPLFAGLRGKNQRPISSTAFSGPKVNNTTHVDSISLSAGNLIIGAKDDVNTRSNVLRTPSTAFLNDNNKTSAHVPAIVAPESAGFIDKNRSRQVEICYHESRYSNELVEIDFSAIPGVKYGDLFEMKTYRKSPNSKDKKIYFIAKDFSQDIRRRTKNAQISILSGQLQSLLDLPSRSKVWLRLKSKKLTEADLVELNIKDCLINRGDMWCLNSQLVDQCVFSSQRLTFLDTIRATVNGIYREGKKTLSGYIGENTRVVFRSESARLIFLIQITEEMWNFEETGEQLFQKMVNSFFPKIFKKWKDIGTHHSITIAFAVSMDTSHVPFRELEPGTILKNTTDYFRIVVDQVLVIHWVQIMETLRKEFQVLRRNLLNVQTEEGYSIIKGRFSPVIKSNILELVNFASTLITDPFRQSDLRHTTTHVMIISPGSGLYDVDYDLLKLTGKKLLSLEMTMDLICLSRAPLHVVPLFRYLDYEGRLHHCSPTWLSIFFWNDSINDTDDWRPRCKIYDLQMMGLTENDVLGKVDIEYLRPSKNIKSIQQFMDQYDIEVFNFKKSDDNSQKDASNGGSSDRVIQLSQKKTLKNSSSFAWNAPKFSSPVLEDIQKPKVFADLSLQRSNGSWEDGSSERVQSNDSMFRTQQPSLAVDTLKGITKKNIVKDLTHRIVDRIIPEREIKRNSSTQNLDIDQVNNVREIPVQRPVLSPNNSSKHVPIIKKNLSTLNYMDTQSGLSHGMDGFSSYNSARNSTSPIDHSTLETNQLFTMDDRKAPLQDPSTNGTESPPTEVRTWIEIRNPSVPVSEDLAGMMYPTRWKDVLPRYVPKRYSKWRSFTTPAELPITISDFPSKLDFENNFFFRNHSVNLNIDQEAYKQTSKDLLRNMIYVRLLAGFQLCVGENVKDVECSKGIENNESPVAKFIDGNWINIRIYMTIDSEIHRISCGMDGVIDVQRYMRKNEENPFEQVSSYAPLVKTRYENTYRKAKIDPLHAARPPLNWNQIDQVLAGYGEYGLNKNECGFRSKLVVLPAEIPSNTYSSVINGRKETLTQEEIRLEGLNRLISSIAKSSLLTTKEKQMKKNKREEIQPEILFYTGSLFDFIREQKSSLDRSVLSYKDSIFADRKQLKRDVDIKTLAYEIQHGNNPLTLVNRKWHWKRHQNSFIGSEMVNWLLRNLSDIDTREEAVEYGQSLMDKGLFKHVLNKHGFLDGHYFYQVTPSYLVDVRTLEQTNLDSKSFNEQRRHTGENSPSGISETNVLPLTMVNSNSTSNVSFDNQSDARNHANERSGKSSVMLSNSLVIDVDPAGKSYKMETCTVHYDRVHNPDHCFHIRLEWLTTTPKFLDDLVANWSRLCEKYGLKLVEIPWKELCAIPAVDPFHSFVEIRLAINPWEDPEFKDEELLSRSKYYYHMHLLQVSGFLLDNRASKVIQDSNCDFEIMYSWGKPEFKYAQYIHNTGAYIAEVRESGELFLAPNNIYISRANPGKIVVKSQSSTQFAVDAQRVMLNFKRVCTNYDELRVIFLDAKDKWLKDQHADEYVE</sequence>
<evidence type="ECO:0000256" key="4">
    <source>
        <dbReference type="ARBA" id="ARBA00021881"/>
    </source>
</evidence>
<feature type="domain" description="DEP" evidence="6">
    <location>
        <begin position="1139"/>
        <end position="1214"/>
    </location>
</feature>
<dbReference type="InterPro" id="IPR048255">
    <property type="entry name" value="IML1_N"/>
</dbReference>
<feature type="region of interest" description="Disordered" evidence="5">
    <location>
        <begin position="1265"/>
        <end position="1286"/>
    </location>
</feature>
<dbReference type="SUPFAM" id="SSF46785">
    <property type="entry name" value="Winged helix' DNA-binding domain"/>
    <property type="match status" value="1"/>
</dbReference>
<evidence type="ECO:0000313" key="8">
    <source>
        <dbReference type="Proteomes" id="UP000301737"/>
    </source>
</evidence>
<comment type="similarity">
    <text evidence="2">Belongs to the IML1 family.</text>
</comment>
<feature type="region of interest" description="Disordered" evidence="5">
    <location>
        <begin position="1229"/>
        <end position="1252"/>
    </location>
</feature>
<feature type="compositionally biased region" description="Polar residues" evidence="5">
    <location>
        <begin position="1242"/>
        <end position="1252"/>
    </location>
</feature>
<feature type="compositionally biased region" description="Basic and acidic residues" evidence="5">
    <location>
        <begin position="1232"/>
        <end position="1241"/>
    </location>
</feature>
<dbReference type="InterPro" id="IPR027244">
    <property type="entry name" value="IML1"/>
</dbReference>
<dbReference type="PROSITE" id="PS50186">
    <property type="entry name" value="DEP"/>
    <property type="match status" value="1"/>
</dbReference>
<name>A0A4C2E116_9SACH</name>
<dbReference type="InterPro" id="IPR036390">
    <property type="entry name" value="WH_DNA-bd_sf"/>
</dbReference>
<dbReference type="GO" id="GO:0005774">
    <property type="term" value="C:vacuolar membrane"/>
    <property type="evidence" value="ECO:0007669"/>
    <property type="project" value="UniProtKB-SubCell"/>
</dbReference>
<evidence type="ECO:0000256" key="1">
    <source>
        <dbReference type="ARBA" id="ARBA00004148"/>
    </source>
</evidence>
<dbReference type="Pfam" id="PF00610">
    <property type="entry name" value="DEP"/>
    <property type="match status" value="1"/>
</dbReference>
<dbReference type="GO" id="GO:0005096">
    <property type="term" value="F:GTPase activator activity"/>
    <property type="evidence" value="ECO:0007669"/>
    <property type="project" value="InterPro"/>
</dbReference>
<dbReference type="InterPro" id="IPR045838">
    <property type="entry name" value="DEPDC5_CTD"/>
</dbReference>
<dbReference type="EMBL" id="BIMX01000001">
    <property type="protein sequence ID" value="GCE97353.1"/>
    <property type="molecule type" value="Genomic_DNA"/>
</dbReference>
<dbReference type="InterPro" id="IPR000591">
    <property type="entry name" value="DEP_dom"/>
</dbReference>
<dbReference type="Proteomes" id="UP000301737">
    <property type="component" value="Unassembled WGS sequence"/>
</dbReference>
<evidence type="ECO:0000256" key="2">
    <source>
        <dbReference type="ARBA" id="ARBA00005643"/>
    </source>
</evidence>
<dbReference type="Pfam" id="PF12257">
    <property type="entry name" value="IML1"/>
    <property type="match status" value="1"/>
</dbReference>
<comment type="subcellular location">
    <subcellularLocation>
        <location evidence="1">Vacuole membrane</location>
        <topology evidence="1">Peripheral membrane protein</topology>
    </subcellularLocation>
</comment>
<accession>A0A4C2E116</accession>
<dbReference type="SMART" id="SM00049">
    <property type="entry name" value="DEP"/>
    <property type="match status" value="1"/>
</dbReference>
<comment type="caution">
    <text evidence="7">The sequence shown here is derived from an EMBL/GenBank/DDBJ whole genome shotgun (WGS) entry which is preliminary data.</text>
</comment>
<dbReference type="GO" id="GO:0035556">
    <property type="term" value="P:intracellular signal transduction"/>
    <property type="evidence" value="ECO:0007669"/>
    <property type="project" value="InterPro"/>
</dbReference>